<organism evidence="1 2">
    <name type="scientific">Sulfobacillus benefaciens</name>
    <dbReference type="NCBI Taxonomy" id="453960"/>
    <lineage>
        <taxon>Bacteria</taxon>
        <taxon>Bacillati</taxon>
        <taxon>Bacillota</taxon>
        <taxon>Clostridia</taxon>
        <taxon>Eubacteriales</taxon>
        <taxon>Clostridiales Family XVII. Incertae Sedis</taxon>
        <taxon>Sulfobacillus</taxon>
    </lineage>
</organism>
<reference evidence="1 2" key="1">
    <citation type="journal article" date="2014" name="BMC Genomics">
        <title>Comparison of environmental and isolate Sulfobacillus genomes reveals diverse carbon, sulfur, nitrogen, and hydrogen metabolisms.</title>
        <authorList>
            <person name="Justice N.B."/>
            <person name="Norman A."/>
            <person name="Brown C.T."/>
            <person name="Singh A."/>
            <person name="Thomas B.C."/>
            <person name="Banfield J.F."/>
        </authorList>
    </citation>
    <scope>NUCLEOTIDE SEQUENCE [LARGE SCALE GENOMIC DNA]</scope>
    <source>
        <strain evidence="1">AMDSBA4</strain>
    </source>
</reference>
<accession>A0A2T2X9V1</accession>
<comment type="caution">
    <text evidence="1">The sequence shown here is derived from an EMBL/GenBank/DDBJ whole genome shotgun (WGS) entry which is preliminary data.</text>
</comment>
<dbReference type="Proteomes" id="UP000242972">
    <property type="component" value="Unassembled WGS sequence"/>
</dbReference>
<protein>
    <submittedName>
        <fullName evidence="1">Uncharacterized protein</fullName>
    </submittedName>
</protein>
<evidence type="ECO:0000313" key="2">
    <source>
        <dbReference type="Proteomes" id="UP000242972"/>
    </source>
</evidence>
<dbReference type="EMBL" id="PXYW01000066">
    <property type="protein sequence ID" value="PSR31226.1"/>
    <property type="molecule type" value="Genomic_DNA"/>
</dbReference>
<evidence type="ECO:0000313" key="1">
    <source>
        <dbReference type="EMBL" id="PSR31226.1"/>
    </source>
</evidence>
<gene>
    <name evidence="1" type="ORF">C7B46_17045</name>
</gene>
<name>A0A2T2X9V1_9FIRM</name>
<dbReference type="AlphaFoldDB" id="A0A2T2X9V1"/>
<proteinExistence type="predicted"/>
<sequence length="200" mass="23278">MRQEIRVHDVHTTQEVTIYVTDDGQEFPSYRQARYHEANGQTQQALQAIQQMPNTLQPLTEAQFRYALTLGDIDEKAIDESTAGFLRQGLLTGRLWVTSLEQLNTVRQYFQEFSTVLREYLDLYIDVAHRSQTSYPCWINISVKFMSDPEWDLVAEILMQPLSGMIADLQHTIQEAQQKLTRVLEWEHTVGQQLLMDQKS</sequence>